<dbReference type="GO" id="GO:0015666">
    <property type="term" value="F:restriction endodeoxyribonuclease activity"/>
    <property type="evidence" value="ECO:0007669"/>
    <property type="project" value="TreeGrafter"/>
</dbReference>
<dbReference type="GO" id="GO:0003677">
    <property type="term" value="F:DNA binding"/>
    <property type="evidence" value="ECO:0007669"/>
    <property type="project" value="InterPro"/>
</dbReference>
<dbReference type="PIRSF" id="PIRSF031853">
    <property type="entry name" value="UPC031853"/>
    <property type="match status" value="1"/>
</dbReference>
<dbReference type="Pfam" id="PF04471">
    <property type="entry name" value="Mrr_cat"/>
    <property type="match status" value="1"/>
</dbReference>
<gene>
    <name evidence="3" type="ORF">AR438_07890</name>
</gene>
<dbReference type="InterPro" id="IPR052906">
    <property type="entry name" value="Type_IV_Methyl-Rstrct_Enzyme"/>
</dbReference>
<dbReference type="InterPro" id="IPR016984">
    <property type="entry name" value="UCP031853"/>
</dbReference>
<evidence type="ECO:0000313" key="3">
    <source>
        <dbReference type="EMBL" id="KQK25523.1"/>
    </source>
</evidence>
<feature type="coiled-coil region" evidence="1">
    <location>
        <begin position="167"/>
        <end position="194"/>
    </location>
</feature>
<dbReference type="GO" id="GO:0009307">
    <property type="term" value="P:DNA restriction-modification system"/>
    <property type="evidence" value="ECO:0007669"/>
    <property type="project" value="InterPro"/>
</dbReference>
<dbReference type="GO" id="GO:0043590">
    <property type="term" value="C:bacterial nucleoid"/>
    <property type="evidence" value="ECO:0007669"/>
    <property type="project" value="TreeGrafter"/>
</dbReference>
<comment type="caution">
    <text evidence="3">The sequence shown here is derived from an EMBL/GenBank/DDBJ whole genome shotgun (WGS) entry which is preliminary data.</text>
</comment>
<reference evidence="3 4" key="1">
    <citation type="submission" date="2015-10" db="EMBL/GenBank/DDBJ databases">
        <title>Chryseobacterium aquaticum genome.</title>
        <authorList>
            <person name="Newman J.D."/>
            <person name="Ferguson M.B."/>
            <person name="Miller J.R."/>
        </authorList>
    </citation>
    <scope>NUCLEOTIDE SEQUENCE [LARGE SCALE GENOMIC DNA]</scope>
    <source>
        <strain evidence="3 4">KCTC 12483</strain>
    </source>
</reference>
<dbReference type="PANTHER" id="PTHR30015">
    <property type="entry name" value="MRR RESTRICTION SYSTEM PROTEIN"/>
    <property type="match status" value="1"/>
</dbReference>
<dbReference type="SUPFAM" id="SSF52980">
    <property type="entry name" value="Restriction endonuclease-like"/>
    <property type="match status" value="1"/>
</dbReference>
<keyword evidence="4" id="KW-1185">Reference proteome</keyword>
<evidence type="ECO:0000256" key="1">
    <source>
        <dbReference type="SAM" id="Coils"/>
    </source>
</evidence>
<name>A0A0Q3K797_9FLAO</name>
<accession>A0A0Q3K797</accession>
<proteinExistence type="predicted"/>
<dbReference type="Gene3D" id="3.40.1350.10">
    <property type="match status" value="1"/>
</dbReference>
<dbReference type="InterPro" id="IPR007560">
    <property type="entry name" value="Restrct_endonuc_IV_Mrr"/>
</dbReference>
<dbReference type="RefSeq" id="WP_056014035.1">
    <property type="nucleotide sequence ID" value="NZ_LLYZ01000005.1"/>
</dbReference>
<evidence type="ECO:0000259" key="2">
    <source>
        <dbReference type="Pfam" id="PF04471"/>
    </source>
</evidence>
<dbReference type="AlphaFoldDB" id="A0A0Q3K797"/>
<dbReference type="EMBL" id="LLYZ01000005">
    <property type="protein sequence ID" value="KQK25523.1"/>
    <property type="molecule type" value="Genomic_DNA"/>
</dbReference>
<sequence>MENENRIWMVRAGSGGYLIEEFLQNNIVAIGWNDMGEISPDISYAELRRQYVENYSEHSDGKTNQSAGQIYRFVVEFKRGDKVVTYDSGSRNYYLGEIISDYEYNEKYEYYHTRKIKWMDQPTGRDVLNTDSKNRLGSVLTIFEISNEVWNELLTHNPARMSDEEIVIEEKKEKQEEQNDLEDIREDIESKSTEFIKDIIVKLSWQDTEKLVAGLLRAIGYKTKMTSRGSDLGSDISASPDELGLEEPRVKVEVKKRSKEKVTSQEIRSFIGGLRDFNKGIYVTTSGFSKDAKYDAERANFPITLIDLDWLVELLLNNYEKLDIETKSLVPLKKIYWPL</sequence>
<organism evidence="3 4">
    <name type="scientific">Chryseobacterium aquaticum</name>
    <dbReference type="NCBI Taxonomy" id="452084"/>
    <lineage>
        <taxon>Bacteria</taxon>
        <taxon>Pseudomonadati</taxon>
        <taxon>Bacteroidota</taxon>
        <taxon>Flavobacteriia</taxon>
        <taxon>Flavobacteriales</taxon>
        <taxon>Weeksellaceae</taxon>
        <taxon>Chryseobacterium group</taxon>
        <taxon>Chryseobacterium</taxon>
    </lineage>
</organism>
<dbReference type="Proteomes" id="UP000051682">
    <property type="component" value="Unassembled WGS sequence"/>
</dbReference>
<keyword evidence="1" id="KW-0175">Coiled coil</keyword>
<dbReference type="InterPro" id="IPR011335">
    <property type="entry name" value="Restrct_endonuc-II-like"/>
</dbReference>
<evidence type="ECO:0000313" key="4">
    <source>
        <dbReference type="Proteomes" id="UP000051682"/>
    </source>
</evidence>
<dbReference type="STRING" id="452084.AR438_07890"/>
<protein>
    <recommendedName>
        <fullName evidence="2">Restriction endonuclease type IV Mrr domain-containing protein</fullName>
    </recommendedName>
</protein>
<dbReference type="PANTHER" id="PTHR30015:SF7">
    <property type="entry name" value="TYPE IV METHYL-DIRECTED RESTRICTION ENZYME ECOKMRR"/>
    <property type="match status" value="1"/>
</dbReference>
<dbReference type="OrthoDB" id="9803736at2"/>
<feature type="domain" description="Restriction endonuclease type IV Mrr" evidence="2">
    <location>
        <begin position="202"/>
        <end position="315"/>
    </location>
</feature>
<dbReference type="InterPro" id="IPR011856">
    <property type="entry name" value="tRNA_endonuc-like_dom_sf"/>
</dbReference>